<dbReference type="InterPro" id="IPR046342">
    <property type="entry name" value="CBS_dom_sf"/>
</dbReference>
<evidence type="ECO:0000256" key="1">
    <source>
        <dbReference type="ARBA" id="ARBA00023122"/>
    </source>
</evidence>
<dbReference type="eggNOG" id="COG0517">
    <property type="taxonomic scope" value="Bacteria"/>
</dbReference>
<dbReference type="STRING" id="1000565.METUNv1_03963"/>
<dbReference type="Proteomes" id="UP000005019">
    <property type="component" value="Unassembled WGS sequence"/>
</dbReference>
<name>F5RI13_METUF</name>
<dbReference type="PANTHER" id="PTHR43080">
    <property type="entry name" value="CBS DOMAIN-CONTAINING PROTEIN CBSX3, MITOCHONDRIAL"/>
    <property type="match status" value="1"/>
</dbReference>
<reference evidence="4 5" key="1">
    <citation type="journal article" date="2011" name="J. Bacteriol.">
        <title>Genome sequence of Methyloversatilis universalis FAM5T, a methylotrophic representative of the order Rhodocyclales.</title>
        <authorList>
            <person name="Kittichotirat W."/>
            <person name="Good N.M."/>
            <person name="Hall R."/>
            <person name="Bringel F."/>
            <person name="Lajus A."/>
            <person name="Medigue C."/>
            <person name="Smalley N.E."/>
            <person name="Beck D."/>
            <person name="Bumgarner R."/>
            <person name="Vuilleumier S."/>
            <person name="Kalyuzhnaya M.G."/>
        </authorList>
    </citation>
    <scope>NUCLEOTIDE SEQUENCE [LARGE SCALE GENOMIC DNA]</scope>
    <source>
        <strain evidence="5">ATCC BAA-1314 / JCM 13912 / FAM5</strain>
    </source>
</reference>
<dbReference type="EMBL" id="AFHG01000059">
    <property type="protein sequence ID" value="EGK69995.1"/>
    <property type="molecule type" value="Genomic_DNA"/>
</dbReference>
<organism evidence="4 5">
    <name type="scientific">Methyloversatilis universalis (strain ATCC BAA-1314 / DSM 25237 / JCM 13912 / CCUG 52030 / FAM5)</name>
    <dbReference type="NCBI Taxonomy" id="1000565"/>
    <lineage>
        <taxon>Bacteria</taxon>
        <taxon>Pseudomonadati</taxon>
        <taxon>Pseudomonadota</taxon>
        <taxon>Betaproteobacteria</taxon>
        <taxon>Nitrosomonadales</taxon>
        <taxon>Sterolibacteriaceae</taxon>
        <taxon>Methyloversatilis</taxon>
    </lineage>
</organism>
<dbReference type="RefSeq" id="WP_008064768.1">
    <property type="nucleotide sequence ID" value="NZ_AFHG01000059.1"/>
</dbReference>
<dbReference type="Pfam" id="PF00571">
    <property type="entry name" value="CBS"/>
    <property type="match status" value="2"/>
</dbReference>
<dbReference type="PANTHER" id="PTHR43080:SF2">
    <property type="entry name" value="CBS DOMAIN-CONTAINING PROTEIN"/>
    <property type="match status" value="1"/>
</dbReference>
<feature type="domain" description="CBS" evidence="3">
    <location>
        <begin position="93"/>
        <end position="149"/>
    </location>
</feature>
<proteinExistence type="predicted"/>
<evidence type="ECO:0000259" key="3">
    <source>
        <dbReference type="PROSITE" id="PS51371"/>
    </source>
</evidence>
<sequence length="149" mass="16186">MQVSEVMSSGVLSAAPGDSVRSVVIHMLSRHCGAIPVIEPDRTLVGIVSVRDIMLPMYPKLGDYIHDNVGTRDFLAMEQGYDAVLAMRVDAVMTRNPLALAPETPVLEAASWMGVKNFRRMPVTRDGKLVGMVSIGDINRGLFFARVGS</sequence>
<dbReference type="AlphaFoldDB" id="F5RI13"/>
<protein>
    <submittedName>
        <fullName evidence="4">Inosine-5-monophosphate dehydrogenase related protein</fullName>
    </submittedName>
</protein>
<dbReference type="InterPro" id="IPR051257">
    <property type="entry name" value="Diverse_CBS-Domain"/>
</dbReference>
<dbReference type="Gene3D" id="3.10.580.10">
    <property type="entry name" value="CBS-domain"/>
    <property type="match status" value="1"/>
</dbReference>
<evidence type="ECO:0000313" key="4">
    <source>
        <dbReference type="EMBL" id="EGK69995.1"/>
    </source>
</evidence>
<comment type="caution">
    <text evidence="4">The sequence shown here is derived from an EMBL/GenBank/DDBJ whole genome shotgun (WGS) entry which is preliminary data.</text>
</comment>
<dbReference type="OrthoDB" id="9794094at2"/>
<keyword evidence="5" id="KW-1185">Reference proteome</keyword>
<evidence type="ECO:0000256" key="2">
    <source>
        <dbReference type="PROSITE-ProRule" id="PRU00703"/>
    </source>
</evidence>
<dbReference type="SUPFAM" id="SSF54631">
    <property type="entry name" value="CBS-domain pair"/>
    <property type="match status" value="1"/>
</dbReference>
<dbReference type="InterPro" id="IPR000644">
    <property type="entry name" value="CBS_dom"/>
</dbReference>
<keyword evidence="1 2" id="KW-0129">CBS domain</keyword>
<accession>F5RI13</accession>
<evidence type="ECO:0000313" key="5">
    <source>
        <dbReference type="Proteomes" id="UP000005019"/>
    </source>
</evidence>
<dbReference type="SMART" id="SM00116">
    <property type="entry name" value="CBS"/>
    <property type="match status" value="2"/>
</dbReference>
<gene>
    <name evidence="4" type="ORF">METUNv1_03963</name>
</gene>
<dbReference type="PROSITE" id="PS51371">
    <property type="entry name" value="CBS"/>
    <property type="match status" value="2"/>
</dbReference>
<feature type="domain" description="CBS" evidence="3">
    <location>
        <begin position="7"/>
        <end position="64"/>
    </location>
</feature>